<sequence length="221" mass="24695">MPCDRHQPDLGSRDQACPRMNLSAKEQGPEITAHRLLAIVAQRDFDTPSIGRIDHAVDKPQLVQMLDPALRRGHRRVGHADQCLDVHRLAFVARHEQREHHVPGRFVEQLGRQEPAPQPAFGKHGLRLFDQIGFAGFGTGRRRIGSMGDTAVEFFRNRRKLGGQVLDQIHYRLVLHQSLPLSVSNAKCGLRLPLTGSLAPPLCHLSGTAYLLPIPYLKICT</sequence>
<organism evidence="1 2">
    <name type="scientific">Sphingomonas aurantiaca</name>
    <dbReference type="NCBI Taxonomy" id="185949"/>
    <lineage>
        <taxon>Bacteria</taxon>
        <taxon>Pseudomonadati</taxon>
        <taxon>Pseudomonadota</taxon>
        <taxon>Alphaproteobacteria</taxon>
        <taxon>Sphingomonadales</taxon>
        <taxon>Sphingomonadaceae</taxon>
        <taxon>Sphingomonas</taxon>
    </lineage>
</organism>
<proteinExistence type="predicted"/>
<protein>
    <submittedName>
        <fullName evidence="1">Uncharacterized protein</fullName>
    </submittedName>
</protein>
<dbReference type="EMBL" id="CABVLI010000029">
    <property type="protein sequence ID" value="VVT00840.1"/>
    <property type="molecule type" value="Genomic_DNA"/>
</dbReference>
<gene>
    <name evidence="1" type="ORF">SPHINGO391_350126</name>
</gene>
<evidence type="ECO:0000313" key="2">
    <source>
        <dbReference type="Proteomes" id="UP000326857"/>
    </source>
</evidence>
<accession>A0A5E7Y233</accession>
<dbReference type="AlphaFoldDB" id="A0A5E7Y233"/>
<name>A0A5E7Y233_9SPHN</name>
<evidence type="ECO:0000313" key="1">
    <source>
        <dbReference type="EMBL" id="VVT00840.1"/>
    </source>
</evidence>
<dbReference type="Proteomes" id="UP000326857">
    <property type="component" value="Unassembled WGS sequence"/>
</dbReference>
<reference evidence="1 2" key="1">
    <citation type="submission" date="2019-09" db="EMBL/GenBank/DDBJ databases">
        <authorList>
            <person name="Dittami M. S."/>
        </authorList>
    </citation>
    <scope>NUCLEOTIDE SEQUENCE [LARGE SCALE GENOMIC DNA]</scope>
    <source>
        <strain evidence="1">SPHINGO391</strain>
    </source>
</reference>